<gene>
    <name evidence="1" type="ORF">GCM10023153_09940</name>
</gene>
<dbReference type="RefSeq" id="WP_159901034.1">
    <property type="nucleotide sequence ID" value="NZ_BAABFX010000019.1"/>
</dbReference>
<accession>A0ABP8JJ16</accession>
<keyword evidence="2" id="KW-1185">Reference proteome</keyword>
<evidence type="ECO:0000313" key="2">
    <source>
        <dbReference type="Proteomes" id="UP001500390"/>
    </source>
</evidence>
<evidence type="ECO:0000313" key="1">
    <source>
        <dbReference type="EMBL" id="GAA4391662.1"/>
    </source>
</evidence>
<sequence>MDEQTRATAVWNRATDFMAGEVPSSAGAGDRYLVDALTVDGAIQANGVSQALETVDVPRGIEAFGWFDLTAVADLLIEAETALAADHGRPSG</sequence>
<proteinExistence type="predicted"/>
<reference evidence="2" key="1">
    <citation type="journal article" date="2019" name="Int. J. Syst. Evol. Microbiol.">
        <title>The Global Catalogue of Microorganisms (GCM) 10K type strain sequencing project: providing services to taxonomists for standard genome sequencing and annotation.</title>
        <authorList>
            <consortium name="The Broad Institute Genomics Platform"/>
            <consortium name="The Broad Institute Genome Sequencing Center for Infectious Disease"/>
            <person name="Wu L."/>
            <person name="Ma J."/>
        </authorList>
    </citation>
    <scope>NUCLEOTIDE SEQUENCE [LARGE SCALE GENOMIC DNA]</scope>
    <source>
        <strain evidence="2">JCM 17738</strain>
    </source>
</reference>
<comment type="caution">
    <text evidence="1">The sequence shown here is derived from an EMBL/GenBank/DDBJ whole genome shotgun (WGS) entry which is preliminary data.</text>
</comment>
<name>A0ABP8JJ16_9MICO</name>
<dbReference type="EMBL" id="BAABFX010000019">
    <property type="protein sequence ID" value="GAA4391662.1"/>
    <property type="molecule type" value="Genomic_DNA"/>
</dbReference>
<organism evidence="1 2">
    <name type="scientific">Ornithinibacter aureus</name>
    <dbReference type="NCBI Taxonomy" id="622664"/>
    <lineage>
        <taxon>Bacteria</taxon>
        <taxon>Bacillati</taxon>
        <taxon>Actinomycetota</taxon>
        <taxon>Actinomycetes</taxon>
        <taxon>Micrococcales</taxon>
        <taxon>Intrasporangiaceae</taxon>
        <taxon>Ornithinibacter</taxon>
    </lineage>
</organism>
<protein>
    <submittedName>
        <fullName evidence="1">Uncharacterized protein</fullName>
    </submittedName>
</protein>
<dbReference type="Proteomes" id="UP001500390">
    <property type="component" value="Unassembled WGS sequence"/>
</dbReference>